<proteinExistence type="predicted"/>
<feature type="transmembrane region" description="Helical" evidence="1">
    <location>
        <begin position="115"/>
        <end position="139"/>
    </location>
</feature>
<dbReference type="AlphaFoldDB" id="A0A6J6G0Z9"/>
<accession>A0A6J6G0Z9</accession>
<feature type="transmembrane region" description="Helical" evidence="1">
    <location>
        <begin position="242"/>
        <end position="262"/>
    </location>
</feature>
<keyword evidence="1" id="KW-0812">Transmembrane</keyword>
<dbReference type="PANTHER" id="PTHR37305:SF1">
    <property type="entry name" value="MEMBRANE PROTEIN"/>
    <property type="match status" value="1"/>
</dbReference>
<name>A0A6J6G0Z9_9ZZZZ</name>
<keyword evidence="1" id="KW-0472">Membrane</keyword>
<feature type="transmembrane region" description="Helical" evidence="1">
    <location>
        <begin position="17"/>
        <end position="40"/>
    </location>
</feature>
<sequence length="268" mass="28476">MWNVAFAELRKLRRPSLFLGTMGAVVFFSALFSSLLFLLIDSPDGNSDRGRTVSREVLALANGGVQGFTSVGGFLGIIALCVFAAQTAQEYTYGTLRNLLIRQPGRLRVLAGKFIAMKLFALIMIVLSAIVSISASVILAPRAKVSTELWFGADGRHALFTTFINVVISVIGFGTIGMVLGLLLRSPISAISFGVLWLLIVENLLIAVKNSLQNWMPGAQLSAIASGGQPIGMSGGIEYSHALLVGGVYVAIGAVIASVLFVRRDVSN</sequence>
<feature type="transmembrane region" description="Helical" evidence="1">
    <location>
        <begin position="190"/>
        <end position="208"/>
    </location>
</feature>
<dbReference type="Pfam" id="PF12730">
    <property type="entry name" value="ABC2_membrane_4"/>
    <property type="match status" value="1"/>
</dbReference>
<feature type="transmembrane region" description="Helical" evidence="1">
    <location>
        <begin position="60"/>
        <end position="85"/>
    </location>
</feature>
<dbReference type="PANTHER" id="PTHR37305">
    <property type="entry name" value="INTEGRAL MEMBRANE PROTEIN-RELATED"/>
    <property type="match status" value="1"/>
</dbReference>
<organism evidence="2">
    <name type="scientific">freshwater metagenome</name>
    <dbReference type="NCBI Taxonomy" id="449393"/>
    <lineage>
        <taxon>unclassified sequences</taxon>
        <taxon>metagenomes</taxon>
        <taxon>ecological metagenomes</taxon>
    </lineage>
</organism>
<reference evidence="2" key="1">
    <citation type="submission" date="2020-05" db="EMBL/GenBank/DDBJ databases">
        <authorList>
            <person name="Chiriac C."/>
            <person name="Salcher M."/>
            <person name="Ghai R."/>
            <person name="Kavagutti S V."/>
        </authorList>
    </citation>
    <scope>NUCLEOTIDE SEQUENCE</scope>
</reference>
<protein>
    <submittedName>
        <fullName evidence="2">Unannotated protein</fullName>
    </submittedName>
</protein>
<dbReference type="EMBL" id="CAEZUG010000033">
    <property type="protein sequence ID" value="CAB4592725.1"/>
    <property type="molecule type" value="Genomic_DNA"/>
</dbReference>
<gene>
    <name evidence="2" type="ORF">UFOPK1795_00690</name>
</gene>
<evidence type="ECO:0000256" key="1">
    <source>
        <dbReference type="SAM" id="Phobius"/>
    </source>
</evidence>
<evidence type="ECO:0000313" key="2">
    <source>
        <dbReference type="EMBL" id="CAB4592725.1"/>
    </source>
</evidence>
<feature type="transmembrane region" description="Helical" evidence="1">
    <location>
        <begin position="159"/>
        <end position="183"/>
    </location>
</feature>
<keyword evidence="1" id="KW-1133">Transmembrane helix</keyword>